<evidence type="ECO:0000256" key="8">
    <source>
        <dbReference type="ARBA" id="ARBA00023235"/>
    </source>
</evidence>
<feature type="domain" description="NAD-dependent epimerase/dehydratase" evidence="12">
    <location>
        <begin position="5"/>
        <end position="273"/>
    </location>
</feature>
<dbReference type="EC" id="5.1.3.2" evidence="5"/>
<keyword evidence="15" id="KW-1185">Reference proteome</keyword>
<evidence type="ECO:0000256" key="7">
    <source>
        <dbReference type="ARBA" id="ARBA00023027"/>
    </source>
</evidence>
<dbReference type="STRING" id="76936.BN2458_PEG0645"/>
<reference evidence="16" key="2">
    <citation type="submission" date="2015-11" db="EMBL/GenBank/DDBJ databases">
        <authorList>
            <person name="Anvar S.Y."/>
        </authorList>
    </citation>
    <scope>NUCLEOTIDE SEQUENCE [LARGE SCALE GENOMIC DNA]</scope>
</reference>
<gene>
    <name evidence="14" type="primary">galE</name>
    <name evidence="13" type="ORF">BN2458_PEG0645</name>
    <name evidence="14" type="ORF">LS75_000090</name>
</gene>
<keyword evidence="8 13" id="KW-0413">Isomerase</keyword>
<evidence type="ECO:0000313" key="15">
    <source>
        <dbReference type="Proteomes" id="UP000029925"/>
    </source>
</evidence>
<keyword evidence="7" id="KW-0520">NAD</keyword>
<dbReference type="KEGG" id="hty:BN2458_PEG0645"/>
<dbReference type="Proteomes" id="UP000029925">
    <property type="component" value="Unassembled WGS sequence"/>
</dbReference>
<evidence type="ECO:0000313" key="14">
    <source>
        <dbReference type="EMBL" id="TLD79384.1"/>
    </source>
</evidence>
<dbReference type="OrthoDB" id="9801785at2"/>
<evidence type="ECO:0000313" key="13">
    <source>
        <dbReference type="EMBL" id="CUU39531.1"/>
    </source>
</evidence>
<dbReference type="InterPro" id="IPR001509">
    <property type="entry name" value="Epimerase_deHydtase"/>
</dbReference>
<dbReference type="NCBIfam" id="TIGR01179">
    <property type="entry name" value="galE"/>
    <property type="match status" value="1"/>
</dbReference>
<evidence type="ECO:0000256" key="5">
    <source>
        <dbReference type="ARBA" id="ARBA00013189"/>
    </source>
</evidence>
<accession>A0A099UEZ4</accession>
<dbReference type="SUPFAM" id="SSF51735">
    <property type="entry name" value="NAD(P)-binding Rossmann-fold domains"/>
    <property type="match status" value="1"/>
</dbReference>
<evidence type="ECO:0000256" key="3">
    <source>
        <dbReference type="ARBA" id="ARBA00004947"/>
    </source>
</evidence>
<evidence type="ECO:0000313" key="16">
    <source>
        <dbReference type="Proteomes" id="UP000064525"/>
    </source>
</evidence>
<dbReference type="EMBL" id="JRPF02000001">
    <property type="protein sequence ID" value="TLD79384.1"/>
    <property type="molecule type" value="Genomic_DNA"/>
</dbReference>
<dbReference type="PANTHER" id="PTHR43725:SF53">
    <property type="entry name" value="UDP-ARABINOSE 4-EPIMERASE 1"/>
    <property type="match status" value="1"/>
</dbReference>
<evidence type="ECO:0000256" key="10">
    <source>
        <dbReference type="ARBA" id="ARBA00031367"/>
    </source>
</evidence>
<dbReference type="Pfam" id="PF01370">
    <property type="entry name" value="Epimerase"/>
    <property type="match status" value="1"/>
</dbReference>
<protein>
    <recommendedName>
        <fullName evidence="6">UDP-glucose 4-epimerase</fullName>
        <ecNumber evidence="5">5.1.3.2</ecNumber>
    </recommendedName>
    <alternativeName>
        <fullName evidence="11">Galactowaldenase</fullName>
    </alternativeName>
    <alternativeName>
        <fullName evidence="10">UDP-galactose 4-epimerase</fullName>
    </alternativeName>
</protein>
<dbReference type="PANTHER" id="PTHR43725">
    <property type="entry name" value="UDP-GLUCOSE 4-EPIMERASE"/>
    <property type="match status" value="1"/>
</dbReference>
<comment type="similarity">
    <text evidence="4">Belongs to the NAD(P)-dependent epimerase/dehydratase family.</text>
</comment>
<proteinExistence type="inferred from homology"/>
<organism evidence="13 16">
    <name type="scientific">Helicobacter typhlonius</name>
    <dbReference type="NCBI Taxonomy" id="76936"/>
    <lineage>
        <taxon>Bacteria</taxon>
        <taxon>Pseudomonadati</taxon>
        <taxon>Campylobacterota</taxon>
        <taxon>Epsilonproteobacteria</taxon>
        <taxon>Campylobacterales</taxon>
        <taxon>Helicobacteraceae</taxon>
        <taxon>Helicobacter</taxon>
    </lineage>
</organism>
<reference evidence="14 15" key="1">
    <citation type="journal article" date="2014" name="Genome Announc.">
        <title>Draft genome sequences of eight enterohepatic helicobacter species isolated from both laboratory and wild rodents.</title>
        <authorList>
            <person name="Sheh A."/>
            <person name="Shen Z."/>
            <person name="Fox J.G."/>
        </authorList>
    </citation>
    <scope>NUCLEOTIDE SEQUENCE [LARGE SCALE GENOMIC DNA]</scope>
    <source>
        <strain evidence="14 15">MIT 98-6810</strain>
    </source>
</reference>
<reference evidence="13" key="3">
    <citation type="submission" date="2015-11" db="EMBL/GenBank/DDBJ databases">
        <authorList>
            <person name="Zhang Y."/>
            <person name="Guo Z."/>
        </authorList>
    </citation>
    <scope>NUCLEOTIDE SEQUENCE</scope>
    <source>
        <strain evidence="13">1</strain>
    </source>
</reference>
<keyword evidence="9" id="KW-0119">Carbohydrate metabolism</keyword>
<comment type="catalytic activity">
    <reaction evidence="1">
        <text>UDP-alpha-D-glucose = UDP-alpha-D-galactose</text>
        <dbReference type="Rhea" id="RHEA:22168"/>
        <dbReference type="ChEBI" id="CHEBI:58885"/>
        <dbReference type="ChEBI" id="CHEBI:66914"/>
        <dbReference type="EC" id="5.1.3.2"/>
    </reaction>
</comment>
<comment type="pathway">
    <text evidence="3">Carbohydrate metabolism; galactose metabolism.</text>
</comment>
<evidence type="ECO:0000256" key="2">
    <source>
        <dbReference type="ARBA" id="ARBA00001911"/>
    </source>
</evidence>
<dbReference type="RefSeq" id="WP_034343540.1">
    <property type="nucleotide sequence ID" value="NZ_CAOMJD010000020.1"/>
</dbReference>
<evidence type="ECO:0000259" key="12">
    <source>
        <dbReference type="Pfam" id="PF01370"/>
    </source>
</evidence>
<dbReference type="UniPathway" id="UPA00214"/>
<comment type="cofactor">
    <cofactor evidence="2">
        <name>NAD(+)</name>
        <dbReference type="ChEBI" id="CHEBI:57540"/>
    </cofactor>
</comment>
<evidence type="ECO:0000256" key="1">
    <source>
        <dbReference type="ARBA" id="ARBA00000083"/>
    </source>
</evidence>
<dbReference type="InterPro" id="IPR036291">
    <property type="entry name" value="NAD(P)-bd_dom_sf"/>
</dbReference>
<evidence type="ECO:0000256" key="9">
    <source>
        <dbReference type="ARBA" id="ARBA00023277"/>
    </source>
</evidence>
<sequence>MSHLLLTGAGGYIGSHTAYCFLQNTDYHLVIVDDLSTGFKENIAYLQECFKDRVTFIQSNINDIVKMRQLFEKYHFEAIIHFAASLIVGESVLKPLEYYTNNTLNTTNLLALCVECGITKFIFSSTAAVYGEPDISLIPIDESAPLLPINPYGASKMMSERVLADTAKAVKDFRYVALRYFNVAGASMDNTAQILAQHKGLGQRSKNATHLIKVACECACGKKESMGIFGTDYPTKDGTCIRDYIHIDDLASAHLEALTYLQRTKTSNIFNVGYSQGYSVKEVIEVVKEVSRVNFKVLESARREGDPIELSAKNDKILSLTQWKPKHNDLRVIVTSAYEWEKSLKS</sequence>
<evidence type="ECO:0000256" key="11">
    <source>
        <dbReference type="ARBA" id="ARBA00033067"/>
    </source>
</evidence>
<dbReference type="GO" id="GO:0003978">
    <property type="term" value="F:UDP-glucose 4-epimerase activity"/>
    <property type="evidence" value="ECO:0007669"/>
    <property type="project" value="UniProtKB-EC"/>
</dbReference>
<dbReference type="Proteomes" id="UP000064525">
    <property type="component" value="Chromosome I"/>
</dbReference>
<dbReference type="Gene3D" id="3.40.50.720">
    <property type="entry name" value="NAD(P)-binding Rossmann-like Domain"/>
    <property type="match status" value="1"/>
</dbReference>
<dbReference type="EMBL" id="LN907858">
    <property type="protein sequence ID" value="CUU39531.1"/>
    <property type="molecule type" value="Genomic_DNA"/>
</dbReference>
<dbReference type="AlphaFoldDB" id="A0A099UEZ4"/>
<dbReference type="GO" id="GO:0033499">
    <property type="term" value="P:galactose catabolic process via UDP-galactose, Leloir pathway"/>
    <property type="evidence" value="ECO:0007669"/>
    <property type="project" value="TreeGrafter"/>
</dbReference>
<dbReference type="GeneID" id="78150925"/>
<evidence type="ECO:0000256" key="4">
    <source>
        <dbReference type="ARBA" id="ARBA00007637"/>
    </source>
</evidence>
<name>A0A099UEZ4_9HELI</name>
<evidence type="ECO:0000256" key="6">
    <source>
        <dbReference type="ARBA" id="ARBA00018569"/>
    </source>
</evidence>
<dbReference type="InterPro" id="IPR005886">
    <property type="entry name" value="UDP_G4E"/>
</dbReference>
<dbReference type="Gene3D" id="3.90.25.10">
    <property type="entry name" value="UDP-galactose 4-epimerase, domain 1"/>
    <property type="match status" value="1"/>
</dbReference>
<dbReference type="PATRIC" id="fig|76936.10.peg.630"/>